<dbReference type="Pfam" id="PF07470">
    <property type="entry name" value="Glyco_hydro_88"/>
    <property type="match status" value="1"/>
</dbReference>
<dbReference type="InterPro" id="IPR010905">
    <property type="entry name" value="Glyco_hydro_88"/>
</dbReference>
<dbReference type="GO" id="GO:0005975">
    <property type="term" value="P:carbohydrate metabolic process"/>
    <property type="evidence" value="ECO:0007669"/>
    <property type="project" value="InterPro"/>
</dbReference>
<dbReference type="RefSeq" id="WP_277539538.1">
    <property type="nucleotide sequence ID" value="NZ_JAPDIA010000009.1"/>
</dbReference>
<dbReference type="PANTHER" id="PTHR33886:SF8">
    <property type="entry name" value="UNSATURATED RHAMNOGALACTURONAN HYDROLASE (EUROFUNG)"/>
    <property type="match status" value="1"/>
</dbReference>
<comment type="caution">
    <text evidence="2">The sequence shown here is derived from an EMBL/GenBank/DDBJ whole genome shotgun (WGS) entry which is preliminary data.</text>
</comment>
<accession>A0A9X4L620</accession>
<evidence type="ECO:0000313" key="3">
    <source>
        <dbReference type="Proteomes" id="UP001153404"/>
    </source>
</evidence>
<evidence type="ECO:0000256" key="1">
    <source>
        <dbReference type="ARBA" id="ARBA00022801"/>
    </source>
</evidence>
<organism evidence="2 3">
    <name type="scientific">Cohnella rhizosphaerae</name>
    <dbReference type="NCBI Taxonomy" id="1457232"/>
    <lineage>
        <taxon>Bacteria</taxon>
        <taxon>Bacillati</taxon>
        <taxon>Bacillota</taxon>
        <taxon>Bacilli</taxon>
        <taxon>Bacillales</taxon>
        <taxon>Paenibacillaceae</taxon>
        <taxon>Cohnella</taxon>
    </lineage>
</organism>
<dbReference type="SUPFAM" id="SSF48208">
    <property type="entry name" value="Six-hairpin glycosidases"/>
    <property type="match status" value="1"/>
</dbReference>
<proteinExistence type="predicted"/>
<dbReference type="EMBL" id="JAPDIA010000009">
    <property type="protein sequence ID" value="MDG0814569.1"/>
    <property type="molecule type" value="Genomic_DNA"/>
</dbReference>
<dbReference type="Gene3D" id="1.50.10.10">
    <property type="match status" value="1"/>
</dbReference>
<dbReference type="InterPro" id="IPR052043">
    <property type="entry name" value="PolySaccharide_Degr_Enz"/>
</dbReference>
<keyword evidence="1 2" id="KW-0378">Hydrolase</keyword>
<evidence type="ECO:0000313" key="2">
    <source>
        <dbReference type="EMBL" id="MDG0814569.1"/>
    </source>
</evidence>
<name>A0A9X4L620_9BACL</name>
<protein>
    <submittedName>
        <fullName evidence="2">Glycoside hydrolase family 88 protein</fullName>
    </submittedName>
</protein>
<dbReference type="InterPro" id="IPR008928">
    <property type="entry name" value="6-hairpin_glycosidase_sf"/>
</dbReference>
<sequence>MSRTIDQLGGKALEASMRMPLREWNWSEGVALYGLYVYGEAGERTAIFEFLRKWYVERMDAGQIQETVNATAPCFALMKIADRLDDERALALVESRVNFLLRDAARLANGAFEHTLTETAFGGQLWVDTLFMAGLFLTESGLMLDREEAVQEGINQFLLHAEALQGNDGLFYHGWDEGKGSVIGCRWARGNAWAAIVGVELLGLLPEKHARDKAQIEDIVTRQLRGLQAKQDLSGLWTTVVTEPGTYVETSAAAGIAYAVLKGVRLGRLDRRWLPMGERAYRAVCGHVDEEGVLRGVSSGTAVQRHPGEYQVIARGRQEGYGQGLLLAMLSEELTGTR</sequence>
<keyword evidence="3" id="KW-1185">Reference proteome</keyword>
<gene>
    <name evidence="2" type="ORF">OMP40_38755</name>
</gene>
<dbReference type="Proteomes" id="UP001153404">
    <property type="component" value="Unassembled WGS sequence"/>
</dbReference>
<dbReference type="AlphaFoldDB" id="A0A9X4L620"/>
<reference evidence="2" key="1">
    <citation type="submission" date="2022-10" db="EMBL/GenBank/DDBJ databases">
        <title>Comparative genomic analysis of Cohnella hashimotonis sp. nov., isolated from the International Space Station.</title>
        <authorList>
            <person name="Simpson A."/>
            <person name="Venkateswaran K."/>
        </authorList>
    </citation>
    <scope>NUCLEOTIDE SEQUENCE</scope>
    <source>
        <strain evidence="2">DSM 28161</strain>
    </source>
</reference>
<dbReference type="GO" id="GO:0016787">
    <property type="term" value="F:hydrolase activity"/>
    <property type="evidence" value="ECO:0007669"/>
    <property type="project" value="UniProtKB-KW"/>
</dbReference>
<dbReference type="PANTHER" id="PTHR33886">
    <property type="entry name" value="UNSATURATED RHAMNOGALACTURONAN HYDROLASE (EUROFUNG)"/>
    <property type="match status" value="1"/>
</dbReference>
<dbReference type="InterPro" id="IPR012341">
    <property type="entry name" value="6hp_glycosidase-like_sf"/>
</dbReference>